<sequence>MKDEIKCAPWNTTKAYIGAMKGKCLLDQSGIADPTGCQQGFRMRRCLRDRKKKRRLRKLPLKEAKEICREYGLREEELNSLTRWQIIHVIRTLSTQAAKARSDFTGAARFARGNIRVNLADMQEKYKVFCQERFELQNKILSNPDELGTDNNSSAGESDSDNDDMANKLERMVNPGAKPKKTIGGLPFSSSAILSEADKRKLEFEMEERERMDLQKMIRGEVVKGASTVSKGAPGCRCSQLALGHAETVTLDGNMKKLKIFRTFKGEDGKEWTRLEVISHPQLIEAYVRIRTTKDNDFIKVFAQSDEGFKEEKRREKRRLQDQLRRVKKAEDRVRQQTSYQSSQNKQKPKKPPVEKKPPPPPKPSLLKMKCSACGELGHMKTNKYCKLYGQKDPVSLAQRTVGDICPSIQEDEPDLHMEELIAIEGTRLKNLKERCACTFLASF</sequence>
<dbReference type="Proteomes" id="UP000887574">
    <property type="component" value="Unplaced"/>
</dbReference>
<dbReference type="GO" id="GO:0005669">
    <property type="term" value="C:transcription factor TFIID complex"/>
    <property type="evidence" value="ECO:0007669"/>
    <property type="project" value="InterPro"/>
</dbReference>
<dbReference type="GO" id="GO:0017025">
    <property type="term" value="F:TBP-class protein binding"/>
    <property type="evidence" value="ECO:0007669"/>
    <property type="project" value="InterPro"/>
</dbReference>
<dbReference type="Pfam" id="PF12157">
    <property type="entry name" value="DUF3591"/>
    <property type="match status" value="1"/>
</dbReference>
<keyword evidence="8" id="KW-1185">Reference proteome</keyword>
<accession>A0A915E187</accession>
<dbReference type="InterPro" id="IPR022591">
    <property type="entry name" value="TAF1_HAT_dom"/>
</dbReference>
<dbReference type="Pfam" id="PF15288">
    <property type="entry name" value="zf-CCHC_6"/>
    <property type="match status" value="1"/>
</dbReference>
<dbReference type="WBParaSite" id="jg24819">
    <property type="protein sequence ID" value="jg24819"/>
    <property type="gene ID" value="jg24819"/>
</dbReference>
<keyword evidence="4" id="KW-0539">Nucleus</keyword>
<evidence type="ECO:0000256" key="1">
    <source>
        <dbReference type="ARBA" id="ARBA00004123"/>
    </source>
</evidence>
<feature type="region of interest" description="Disordered" evidence="5">
    <location>
        <begin position="310"/>
        <end position="368"/>
    </location>
</feature>
<reference evidence="9" key="1">
    <citation type="submission" date="2022-11" db="UniProtKB">
        <authorList>
            <consortium name="WormBaseParasite"/>
        </authorList>
    </citation>
    <scope>IDENTIFICATION</scope>
</reference>
<comment type="subcellular location">
    <subcellularLocation>
        <location evidence="1">Nucleus</location>
    </subcellularLocation>
</comment>
<evidence type="ECO:0000313" key="8">
    <source>
        <dbReference type="Proteomes" id="UP000887574"/>
    </source>
</evidence>
<feature type="domain" description="Zinc knuckle" evidence="7">
    <location>
        <begin position="368"/>
        <end position="393"/>
    </location>
</feature>
<dbReference type="InterPro" id="IPR040240">
    <property type="entry name" value="TAF1"/>
</dbReference>
<name>A0A915E187_9BILA</name>
<keyword evidence="3" id="KW-0804">Transcription</keyword>
<dbReference type="PANTHER" id="PTHR13900:SF0">
    <property type="entry name" value="TRANSCRIPTION INITIATION FACTOR TFIID SUBUNIT 1"/>
    <property type="match status" value="1"/>
</dbReference>
<dbReference type="GO" id="GO:0051123">
    <property type="term" value="P:RNA polymerase II preinitiation complex assembly"/>
    <property type="evidence" value="ECO:0007669"/>
    <property type="project" value="TreeGrafter"/>
</dbReference>
<keyword evidence="2" id="KW-0805">Transcription regulation</keyword>
<feature type="domain" description="Transcription initiation factor TFIID subunit 1 histone acetyltransferase" evidence="6">
    <location>
        <begin position="2"/>
        <end position="88"/>
    </location>
</feature>
<evidence type="ECO:0000256" key="3">
    <source>
        <dbReference type="ARBA" id="ARBA00023163"/>
    </source>
</evidence>
<dbReference type="GO" id="GO:0016251">
    <property type="term" value="F:RNA polymerase II general transcription initiation factor activity"/>
    <property type="evidence" value="ECO:0007669"/>
    <property type="project" value="InterPro"/>
</dbReference>
<evidence type="ECO:0000313" key="9">
    <source>
        <dbReference type="WBParaSite" id="jg24819"/>
    </source>
</evidence>
<evidence type="ECO:0000259" key="7">
    <source>
        <dbReference type="Pfam" id="PF15288"/>
    </source>
</evidence>
<evidence type="ECO:0000256" key="5">
    <source>
        <dbReference type="SAM" id="MobiDB-lite"/>
    </source>
</evidence>
<dbReference type="AlphaFoldDB" id="A0A915E187"/>
<dbReference type="PANTHER" id="PTHR13900">
    <property type="entry name" value="TRANSCRIPTION INITIATION FACTOR TFIID"/>
    <property type="match status" value="1"/>
</dbReference>
<feature type="compositionally biased region" description="Basic and acidic residues" evidence="5">
    <location>
        <begin position="310"/>
        <end position="335"/>
    </location>
</feature>
<evidence type="ECO:0000259" key="6">
    <source>
        <dbReference type="Pfam" id="PF12157"/>
    </source>
</evidence>
<feature type="region of interest" description="Disordered" evidence="5">
    <location>
        <begin position="141"/>
        <end position="165"/>
    </location>
</feature>
<protein>
    <submittedName>
        <fullName evidence="9">Uncharacterized protein</fullName>
    </submittedName>
</protein>
<evidence type="ECO:0000256" key="2">
    <source>
        <dbReference type="ARBA" id="ARBA00023015"/>
    </source>
</evidence>
<dbReference type="InterPro" id="IPR041670">
    <property type="entry name" value="Znf-CCHC_6"/>
</dbReference>
<feature type="compositionally biased region" description="Polar residues" evidence="5">
    <location>
        <begin position="336"/>
        <end position="345"/>
    </location>
</feature>
<proteinExistence type="predicted"/>
<dbReference type="GO" id="GO:0004402">
    <property type="term" value="F:histone acetyltransferase activity"/>
    <property type="evidence" value="ECO:0007669"/>
    <property type="project" value="InterPro"/>
</dbReference>
<organism evidence="8 9">
    <name type="scientific">Ditylenchus dipsaci</name>
    <dbReference type="NCBI Taxonomy" id="166011"/>
    <lineage>
        <taxon>Eukaryota</taxon>
        <taxon>Metazoa</taxon>
        <taxon>Ecdysozoa</taxon>
        <taxon>Nematoda</taxon>
        <taxon>Chromadorea</taxon>
        <taxon>Rhabditida</taxon>
        <taxon>Tylenchina</taxon>
        <taxon>Tylenchomorpha</taxon>
        <taxon>Sphaerularioidea</taxon>
        <taxon>Anguinidae</taxon>
        <taxon>Anguininae</taxon>
        <taxon>Ditylenchus</taxon>
    </lineage>
</organism>
<evidence type="ECO:0000256" key="4">
    <source>
        <dbReference type="ARBA" id="ARBA00023242"/>
    </source>
</evidence>